<name>A0ABW5CTP4_9BACT</name>
<sequence length="128" mass="14619">MADRSKITAILTAKCPRCREGEVFKYSAFNLPKFDRMHEDCPVCGLHYEVEVGFFWGAMYISYSFSVGIVLAVGILLYYLANDPPTWVYLAVVSACVIILTPILFRYARILMLHFFSGVKYDPSFSKH</sequence>
<keyword evidence="1" id="KW-1133">Transmembrane helix</keyword>
<reference evidence="3" key="1">
    <citation type="journal article" date="2019" name="Int. J. Syst. Evol. Microbiol.">
        <title>The Global Catalogue of Microorganisms (GCM) 10K type strain sequencing project: providing services to taxonomists for standard genome sequencing and annotation.</title>
        <authorList>
            <consortium name="The Broad Institute Genomics Platform"/>
            <consortium name="The Broad Institute Genome Sequencing Center for Infectious Disease"/>
            <person name="Wu L."/>
            <person name="Ma J."/>
        </authorList>
    </citation>
    <scope>NUCLEOTIDE SEQUENCE [LARGE SCALE GENOMIC DNA]</scope>
    <source>
        <strain evidence="3">CGMCC 4.1782</strain>
    </source>
</reference>
<keyword evidence="1" id="KW-0812">Transmembrane</keyword>
<protein>
    <submittedName>
        <fullName evidence="2">DUF983 domain-containing protein</fullName>
    </submittedName>
</protein>
<keyword evidence="3" id="KW-1185">Reference proteome</keyword>
<dbReference type="EMBL" id="JBHUIM010000001">
    <property type="protein sequence ID" value="MFD2245742.1"/>
    <property type="molecule type" value="Genomic_DNA"/>
</dbReference>
<dbReference type="Pfam" id="PF06170">
    <property type="entry name" value="DUF983"/>
    <property type="match status" value="1"/>
</dbReference>
<proteinExistence type="predicted"/>
<comment type="caution">
    <text evidence="2">The sequence shown here is derived from an EMBL/GenBank/DDBJ whole genome shotgun (WGS) entry which is preliminary data.</text>
</comment>
<dbReference type="InterPro" id="IPR009325">
    <property type="entry name" value="DUF983"/>
</dbReference>
<dbReference type="RefSeq" id="WP_250427394.1">
    <property type="nucleotide sequence ID" value="NZ_JALPRR010000001.1"/>
</dbReference>
<accession>A0ABW5CTP4</accession>
<keyword evidence="1" id="KW-0472">Membrane</keyword>
<feature type="transmembrane region" description="Helical" evidence="1">
    <location>
        <begin position="60"/>
        <end position="81"/>
    </location>
</feature>
<evidence type="ECO:0000313" key="2">
    <source>
        <dbReference type="EMBL" id="MFD2245742.1"/>
    </source>
</evidence>
<gene>
    <name evidence="2" type="ORF">ACFSKP_05715</name>
</gene>
<evidence type="ECO:0000313" key="3">
    <source>
        <dbReference type="Proteomes" id="UP001597374"/>
    </source>
</evidence>
<evidence type="ECO:0000256" key="1">
    <source>
        <dbReference type="SAM" id="Phobius"/>
    </source>
</evidence>
<feature type="transmembrane region" description="Helical" evidence="1">
    <location>
        <begin position="87"/>
        <end position="105"/>
    </location>
</feature>
<organism evidence="2 3">
    <name type="scientific">Pontibacter ruber</name>
    <dbReference type="NCBI Taxonomy" id="1343895"/>
    <lineage>
        <taxon>Bacteria</taxon>
        <taxon>Pseudomonadati</taxon>
        <taxon>Bacteroidota</taxon>
        <taxon>Cytophagia</taxon>
        <taxon>Cytophagales</taxon>
        <taxon>Hymenobacteraceae</taxon>
        <taxon>Pontibacter</taxon>
    </lineage>
</organism>
<dbReference type="Proteomes" id="UP001597374">
    <property type="component" value="Unassembled WGS sequence"/>
</dbReference>